<evidence type="ECO:0000256" key="6">
    <source>
        <dbReference type="RuleBase" id="RU003693"/>
    </source>
</evidence>
<sequence length="390" mass="44121">MEEKKQKKINGSFPLQLHHKLAERKKNKNLRTLPDYFPKYDFSSNDYLGFAKVKSITEKAHDLLKEESNINSATSSRLIRGNYSLLEKTERELAAFYQSETALIFNSGYLANLGLLSSILTKDAIVFYDELAHASIRDGLQLGYGRSYKFQHNQVADLAKKIKLQQSKHPNTAIYVITEAIFSMDGDGPNLNEILQVCKNTNCYLIVDEAHSNPIFKLKDLLSEHALNDVFARIVTFGKGIGVHGAAILGSEKLKAYLVNFSRSFIYTTAAAPHMAASIIAAHRHFEADKNQLSFLKENISQFRSVMHQLNLQHYFIESYSQIQSCVIKGNEKVSQAAAFLQEKEFDVRAIKSPTVPQGKERLRFCIHSFNNPSEIEAVLKNLAVYLTDY</sequence>
<dbReference type="RefSeq" id="WP_188406653.1">
    <property type="nucleotide sequence ID" value="NZ_BMGL01000011.1"/>
</dbReference>
<keyword evidence="4" id="KW-0808">Transferase</keyword>
<comment type="caution">
    <text evidence="8">The sequence shown here is derived from an EMBL/GenBank/DDBJ whole genome shotgun (WGS) entry which is preliminary data.</text>
</comment>
<evidence type="ECO:0000256" key="5">
    <source>
        <dbReference type="ARBA" id="ARBA00022898"/>
    </source>
</evidence>
<name>A0A917EA43_9FLAO</name>
<feature type="domain" description="Aminotransferase class I/classII large" evidence="7">
    <location>
        <begin position="40"/>
        <end position="380"/>
    </location>
</feature>
<evidence type="ECO:0000256" key="3">
    <source>
        <dbReference type="ARBA" id="ARBA00010008"/>
    </source>
</evidence>
<reference evidence="8 9" key="1">
    <citation type="journal article" date="2014" name="Int. J. Syst. Evol. Microbiol.">
        <title>Complete genome sequence of Corynebacterium casei LMG S-19264T (=DSM 44701T), isolated from a smear-ripened cheese.</title>
        <authorList>
            <consortium name="US DOE Joint Genome Institute (JGI-PGF)"/>
            <person name="Walter F."/>
            <person name="Albersmeier A."/>
            <person name="Kalinowski J."/>
            <person name="Ruckert C."/>
        </authorList>
    </citation>
    <scope>NUCLEOTIDE SEQUENCE [LARGE SCALE GENOMIC DNA]</scope>
    <source>
        <strain evidence="8 9">CGMCC 1.12925</strain>
    </source>
</reference>
<dbReference type="InterPro" id="IPR015424">
    <property type="entry name" value="PyrdxlP-dep_Trfase"/>
</dbReference>
<evidence type="ECO:0000313" key="8">
    <source>
        <dbReference type="EMBL" id="GGE18281.1"/>
    </source>
</evidence>
<dbReference type="Gene3D" id="3.90.1150.10">
    <property type="entry name" value="Aspartate Aminotransferase, domain 1"/>
    <property type="match status" value="1"/>
</dbReference>
<organism evidence="8 9">
    <name type="scientific">Psychroflexus salis</name>
    <dbReference type="NCBI Taxonomy" id="1526574"/>
    <lineage>
        <taxon>Bacteria</taxon>
        <taxon>Pseudomonadati</taxon>
        <taxon>Bacteroidota</taxon>
        <taxon>Flavobacteriia</taxon>
        <taxon>Flavobacteriales</taxon>
        <taxon>Flavobacteriaceae</taxon>
        <taxon>Psychroflexus</taxon>
    </lineage>
</organism>
<gene>
    <name evidence="8" type="primary">bioF</name>
    <name evidence="8" type="ORF">GCM10010831_19370</name>
</gene>
<dbReference type="InterPro" id="IPR050087">
    <property type="entry name" value="AON_synthase_class-II"/>
</dbReference>
<dbReference type="PANTHER" id="PTHR13693:SF77">
    <property type="entry name" value="8-AMINO-7-OXONONANOATE SYNTHASE"/>
    <property type="match status" value="1"/>
</dbReference>
<dbReference type="InterPro" id="IPR001917">
    <property type="entry name" value="Aminotrans_II_pyridoxalP_BS"/>
</dbReference>
<evidence type="ECO:0000256" key="2">
    <source>
        <dbReference type="ARBA" id="ARBA00005189"/>
    </source>
</evidence>
<evidence type="ECO:0000256" key="4">
    <source>
        <dbReference type="ARBA" id="ARBA00022679"/>
    </source>
</evidence>
<evidence type="ECO:0000256" key="1">
    <source>
        <dbReference type="ARBA" id="ARBA00001933"/>
    </source>
</evidence>
<accession>A0A917EA43</accession>
<dbReference type="Gene3D" id="3.40.640.10">
    <property type="entry name" value="Type I PLP-dependent aspartate aminotransferase-like (Major domain)"/>
    <property type="match status" value="1"/>
</dbReference>
<evidence type="ECO:0000313" key="9">
    <source>
        <dbReference type="Proteomes" id="UP000599688"/>
    </source>
</evidence>
<dbReference type="AlphaFoldDB" id="A0A917EA43"/>
<protein>
    <submittedName>
        <fullName evidence="8">8-amino-7-oxononanoate synthase</fullName>
    </submittedName>
</protein>
<comment type="cofactor">
    <cofactor evidence="1 6">
        <name>pyridoxal 5'-phosphate</name>
        <dbReference type="ChEBI" id="CHEBI:597326"/>
    </cofactor>
</comment>
<dbReference type="Pfam" id="PF00155">
    <property type="entry name" value="Aminotran_1_2"/>
    <property type="match status" value="1"/>
</dbReference>
<proteinExistence type="inferred from homology"/>
<evidence type="ECO:0000259" key="7">
    <source>
        <dbReference type="Pfam" id="PF00155"/>
    </source>
</evidence>
<comment type="pathway">
    <text evidence="2">Lipid metabolism.</text>
</comment>
<dbReference type="PROSITE" id="PS00599">
    <property type="entry name" value="AA_TRANSFER_CLASS_2"/>
    <property type="match status" value="1"/>
</dbReference>
<dbReference type="InterPro" id="IPR015422">
    <property type="entry name" value="PyrdxlP-dep_Trfase_small"/>
</dbReference>
<dbReference type="InterPro" id="IPR015421">
    <property type="entry name" value="PyrdxlP-dep_Trfase_major"/>
</dbReference>
<dbReference type="GO" id="GO:0016740">
    <property type="term" value="F:transferase activity"/>
    <property type="evidence" value="ECO:0007669"/>
    <property type="project" value="UniProtKB-KW"/>
</dbReference>
<dbReference type="PANTHER" id="PTHR13693">
    <property type="entry name" value="CLASS II AMINOTRANSFERASE/8-AMINO-7-OXONONANOATE SYNTHASE"/>
    <property type="match status" value="1"/>
</dbReference>
<keyword evidence="5 6" id="KW-0663">Pyridoxal phosphate</keyword>
<keyword evidence="9" id="KW-1185">Reference proteome</keyword>
<dbReference type="GO" id="GO:0030170">
    <property type="term" value="F:pyridoxal phosphate binding"/>
    <property type="evidence" value="ECO:0007669"/>
    <property type="project" value="InterPro"/>
</dbReference>
<dbReference type="SUPFAM" id="SSF53383">
    <property type="entry name" value="PLP-dependent transferases"/>
    <property type="match status" value="1"/>
</dbReference>
<dbReference type="InterPro" id="IPR004839">
    <property type="entry name" value="Aminotransferase_I/II_large"/>
</dbReference>
<dbReference type="Proteomes" id="UP000599688">
    <property type="component" value="Unassembled WGS sequence"/>
</dbReference>
<dbReference type="EMBL" id="BMGL01000011">
    <property type="protein sequence ID" value="GGE18281.1"/>
    <property type="molecule type" value="Genomic_DNA"/>
</dbReference>
<comment type="similarity">
    <text evidence="3">Belongs to the class-II pyridoxal-phosphate-dependent aminotransferase family. BioF subfamily.</text>
</comment>